<reference evidence="2 3" key="1">
    <citation type="journal article" date="2012" name="Eukaryot. Cell">
        <title>Genome sequence of the fungus Glarea lozoyensis: the first genome sequence of a species from the Helotiaceae family.</title>
        <authorList>
            <person name="Youssar L."/>
            <person name="Gruening B.A."/>
            <person name="Erxleben A."/>
            <person name="Guenther S."/>
            <person name="Huettel W."/>
        </authorList>
    </citation>
    <scope>NUCLEOTIDE SEQUENCE [LARGE SCALE GENOMIC DNA]</scope>
    <source>
        <strain evidence="3">ATCC 74030 / MF5533</strain>
    </source>
</reference>
<sequence>MPVLVQLSSYRQSGSNSDPKPRLHNTPSLTSIFSLTWLSARVVYTQFFE</sequence>
<dbReference type="InParanoid" id="H0EQ09"/>
<gene>
    <name evidence="2" type="ORF">M7I_4750</name>
</gene>
<dbReference type="HOGENOM" id="CLU_3143222_0_0_1"/>
<accession>H0EQ09</accession>
<protein>
    <submittedName>
        <fullName evidence="2">Uncharacterized protein</fullName>
    </submittedName>
</protein>
<organism evidence="2 3">
    <name type="scientific">Glarea lozoyensis (strain ATCC 74030 / MF5533)</name>
    <dbReference type="NCBI Taxonomy" id="1104152"/>
    <lineage>
        <taxon>Eukaryota</taxon>
        <taxon>Fungi</taxon>
        <taxon>Dikarya</taxon>
        <taxon>Ascomycota</taxon>
        <taxon>Pezizomycotina</taxon>
        <taxon>Leotiomycetes</taxon>
        <taxon>Helotiales</taxon>
        <taxon>Helotiaceae</taxon>
        <taxon>Glarea</taxon>
    </lineage>
</organism>
<evidence type="ECO:0000313" key="3">
    <source>
        <dbReference type="Proteomes" id="UP000005446"/>
    </source>
</evidence>
<evidence type="ECO:0000313" key="2">
    <source>
        <dbReference type="EMBL" id="EHK99451.1"/>
    </source>
</evidence>
<proteinExistence type="predicted"/>
<name>H0EQ09_GLAL7</name>
<comment type="caution">
    <text evidence="2">The sequence shown here is derived from an EMBL/GenBank/DDBJ whole genome shotgun (WGS) entry which is preliminary data.</text>
</comment>
<dbReference type="AlphaFoldDB" id="H0EQ09"/>
<evidence type="ECO:0000256" key="1">
    <source>
        <dbReference type="SAM" id="MobiDB-lite"/>
    </source>
</evidence>
<keyword evidence="3" id="KW-1185">Reference proteome</keyword>
<dbReference type="Proteomes" id="UP000005446">
    <property type="component" value="Unassembled WGS sequence"/>
</dbReference>
<dbReference type="EMBL" id="AGUE01000117">
    <property type="protein sequence ID" value="EHK99451.1"/>
    <property type="molecule type" value="Genomic_DNA"/>
</dbReference>
<feature type="region of interest" description="Disordered" evidence="1">
    <location>
        <begin position="1"/>
        <end position="27"/>
    </location>
</feature>
<feature type="compositionally biased region" description="Polar residues" evidence="1">
    <location>
        <begin position="1"/>
        <end position="18"/>
    </location>
</feature>